<organism evidence="1 2">
    <name type="scientific">Oceanobacter antarcticus</name>
    <dbReference type="NCBI Taxonomy" id="3133425"/>
    <lineage>
        <taxon>Bacteria</taxon>
        <taxon>Pseudomonadati</taxon>
        <taxon>Pseudomonadota</taxon>
        <taxon>Gammaproteobacteria</taxon>
        <taxon>Oceanospirillales</taxon>
        <taxon>Oceanospirillaceae</taxon>
        <taxon>Oceanobacter</taxon>
    </lineage>
</organism>
<gene>
    <name evidence="1" type="ORF">WG929_14010</name>
</gene>
<proteinExistence type="predicted"/>
<keyword evidence="2" id="KW-1185">Reference proteome</keyword>
<dbReference type="RefSeq" id="WP_416206555.1">
    <property type="nucleotide sequence ID" value="NZ_JBBKTX010000017.1"/>
</dbReference>
<sequence length="47" mass="5143">MIRSFTVGYFLLLWRTRRQVVATGYYTVELTSVSGLEGVTGVTGVTG</sequence>
<evidence type="ECO:0000313" key="2">
    <source>
        <dbReference type="Proteomes" id="UP001620597"/>
    </source>
</evidence>
<name>A0ABW8NKV3_9GAMM</name>
<comment type="caution">
    <text evidence="1">The sequence shown here is derived from an EMBL/GenBank/DDBJ whole genome shotgun (WGS) entry which is preliminary data.</text>
</comment>
<dbReference type="EMBL" id="JBBKTX010000017">
    <property type="protein sequence ID" value="MFK4753526.1"/>
    <property type="molecule type" value="Genomic_DNA"/>
</dbReference>
<reference evidence="1 2" key="1">
    <citation type="submission" date="2024-03" db="EMBL/GenBank/DDBJ databases">
        <title>High-quality draft genome sequence of Oceanobacter sp. wDCs-4.</title>
        <authorList>
            <person name="Dong C."/>
        </authorList>
    </citation>
    <scope>NUCLEOTIDE SEQUENCE [LARGE SCALE GENOMIC DNA]</scope>
    <source>
        <strain evidence="2">wDCs-4</strain>
    </source>
</reference>
<dbReference type="Proteomes" id="UP001620597">
    <property type="component" value="Unassembled WGS sequence"/>
</dbReference>
<accession>A0ABW8NKV3</accession>
<protein>
    <submittedName>
        <fullName evidence="1">Uncharacterized protein</fullName>
    </submittedName>
</protein>
<evidence type="ECO:0000313" key="1">
    <source>
        <dbReference type="EMBL" id="MFK4753526.1"/>
    </source>
</evidence>